<proteinExistence type="predicted"/>
<protein>
    <submittedName>
        <fullName evidence="1">Membrane dipeptidase</fullName>
    </submittedName>
</protein>
<dbReference type="RefSeq" id="WP_197115012.1">
    <property type="nucleotide sequence ID" value="NZ_JACBXQ010000002.1"/>
</dbReference>
<keyword evidence="2" id="KW-1185">Reference proteome</keyword>
<dbReference type="InterPro" id="IPR008257">
    <property type="entry name" value="Pept_M19"/>
</dbReference>
<dbReference type="PANTHER" id="PTHR10443">
    <property type="entry name" value="MICROSOMAL DIPEPTIDASE"/>
    <property type="match status" value="1"/>
</dbReference>
<evidence type="ECO:0000313" key="2">
    <source>
        <dbReference type="Proteomes" id="UP000721415"/>
    </source>
</evidence>
<accession>A0ABS0LPM1</accession>
<reference evidence="1 2" key="1">
    <citation type="submission" date="2020-07" db="EMBL/GenBank/DDBJ databases">
        <title>Facklamia lactis sp. nov., isolated from raw milk.</title>
        <authorList>
            <person name="Doll E.V."/>
            <person name="Huptas C."/>
            <person name="Staib L."/>
            <person name="Wenning M."/>
            <person name="Scherer S."/>
        </authorList>
    </citation>
    <scope>NUCLEOTIDE SEQUENCE [LARGE SCALE GENOMIC DNA]</scope>
    <source>
        <strain evidence="1 2">DSM 111018</strain>
    </source>
</reference>
<organism evidence="1 2">
    <name type="scientific">Facklamia lactis</name>
    <dbReference type="NCBI Taxonomy" id="2749967"/>
    <lineage>
        <taxon>Bacteria</taxon>
        <taxon>Bacillati</taxon>
        <taxon>Bacillota</taxon>
        <taxon>Bacilli</taxon>
        <taxon>Lactobacillales</taxon>
        <taxon>Aerococcaceae</taxon>
        <taxon>Facklamia</taxon>
    </lineage>
</organism>
<dbReference type="PROSITE" id="PS51365">
    <property type="entry name" value="RENAL_DIPEPTIDASE_2"/>
    <property type="match status" value="1"/>
</dbReference>
<dbReference type="CDD" id="cd01301">
    <property type="entry name" value="rDP_like"/>
    <property type="match status" value="1"/>
</dbReference>
<comment type="caution">
    <text evidence="1">The sequence shown here is derived from an EMBL/GenBank/DDBJ whole genome shotgun (WGS) entry which is preliminary data.</text>
</comment>
<gene>
    <name evidence="1" type="ORF">HZY91_04210</name>
</gene>
<dbReference type="InterPro" id="IPR032466">
    <property type="entry name" value="Metal_Hydrolase"/>
</dbReference>
<dbReference type="Pfam" id="PF01244">
    <property type="entry name" value="Peptidase_M19"/>
    <property type="match status" value="1"/>
</dbReference>
<evidence type="ECO:0000313" key="1">
    <source>
        <dbReference type="EMBL" id="MBG9986095.1"/>
    </source>
</evidence>
<dbReference type="PANTHER" id="PTHR10443:SF12">
    <property type="entry name" value="DIPEPTIDASE"/>
    <property type="match status" value="1"/>
</dbReference>
<name>A0ABS0LPM1_9LACT</name>
<sequence length="324" mass="37140">MNYIDLHCDTLMMTWQEEAGENIIKNQSFAVDFERLSKAGAYAQFFAIFMLYPEIFEEIKRPVINDWEYITSLVQQLNNGLKQTEKVKLAKSFQDLNDNLNHNIVSAFLTLEDGRPLESDLNNLYRLYDLGIRLITLTWNFENSLAYPNSKDPSIMNKGLKAFGFEVMEEMNRLGMIIDVSHLSDGGFFDLIKHSKDPIMASHSNARSLSNHPRNLTDEMIYLLADKGGIMGLNFCSSFLSADQDCNVSRIDDMVRHLNYIKKLVGIEVLALGTDFEGITCQLEIDSTDKLDLLFKRLDHEGWTSQEIEDFAYGNALRFIKEVL</sequence>
<dbReference type="Proteomes" id="UP000721415">
    <property type="component" value="Unassembled WGS sequence"/>
</dbReference>
<dbReference type="SUPFAM" id="SSF51556">
    <property type="entry name" value="Metallo-dependent hydrolases"/>
    <property type="match status" value="1"/>
</dbReference>
<dbReference type="Gene3D" id="3.20.20.140">
    <property type="entry name" value="Metal-dependent hydrolases"/>
    <property type="match status" value="1"/>
</dbReference>
<dbReference type="EMBL" id="JACBXQ010000002">
    <property type="protein sequence ID" value="MBG9986095.1"/>
    <property type="molecule type" value="Genomic_DNA"/>
</dbReference>